<gene>
    <name evidence="6" type="ORF">QO010_001638</name>
</gene>
<organism evidence="6 7">
    <name type="scientific">Caulobacter ginsengisoli</name>
    <dbReference type="NCBI Taxonomy" id="400775"/>
    <lineage>
        <taxon>Bacteria</taxon>
        <taxon>Pseudomonadati</taxon>
        <taxon>Pseudomonadota</taxon>
        <taxon>Alphaproteobacteria</taxon>
        <taxon>Caulobacterales</taxon>
        <taxon>Caulobacteraceae</taxon>
        <taxon>Caulobacter</taxon>
    </lineage>
</organism>
<accession>A0ABU0IPD7</accession>
<proteinExistence type="predicted"/>
<keyword evidence="7" id="KW-1185">Reference proteome</keyword>
<dbReference type="EMBL" id="JAUSVS010000002">
    <property type="protein sequence ID" value="MDQ0463867.1"/>
    <property type="molecule type" value="Genomic_DNA"/>
</dbReference>
<dbReference type="Proteomes" id="UP001228905">
    <property type="component" value="Unassembled WGS sequence"/>
</dbReference>
<dbReference type="Pfam" id="PF07690">
    <property type="entry name" value="MFS_1"/>
    <property type="match status" value="1"/>
</dbReference>
<evidence type="ECO:0000256" key="4">
    <source>
        <dbReference type="SAM" id="Phobius"/>
    </source>
</evidence>
<feature type="transmembrane region" description="Helical" evidence="4">
    <location>
        <begin position="338"/>
        <end position="362"/>
    </location>
</feature>
<evidence type="ECO:0000256" key="1">
    <source>
        <dbReference type="ARBA" id="ARBA00022692"/>
    </source>
</evidence>
<dbReference type="PANTHER" id="PTHR23526:SF1">
    <property type="entry name" value="MAJOR FACILITATOR SUPERFAMILY MFS_1"/>
    <property type="match status" value="1"/>
</dbReference>
<dbReference type="SUPFAM" id="SSF103473">
    <property type="entry name" value="MFS general substrate transporter"/>
    <property type="match status" value="2"/>
</dbReference>
<feature type="transmembrane region" description="Helical" evidence="4">
    <location>
        <begin position="401"/>
        <end position="423"/>
    </location>
</feature>
<dbReference type="PANTHER" id="PTHR23526">
    <property type="entry name" value="INTEGRAL MEMBRANE TRANSPORT PROTEIN-RELATED"/>
    <property type="match status" value="1"/>
</dbReference>
<evidence type="ECO:0000256" key="3">
    <source>
        <dbReference type="ARBA" id="ARBA00023136"/>
    </source>
</evidence>
<reference evidence="6 7" key="1">
    <citation type="submission" date="2023-07" db="EMBL/GenBank/DDBJ databases">
        <title>Genomic Encyclopedia of Type Strains, Phase IV (KMG-IV): sequencing the most valuable type-strain genomes for metagenomic binning, comparative biology and taxonomic classification.</title>
        <authorList>
            <person name="Goeker M."/>
        </authorList>
    </citation>
    <scope>NUCLEOTIDE SEQUENCE [LARGE SCALE GENOMIC DNA]</scope>
    <source>
        <strain evidence="6 7">DSM 18695</strain>
    </source>
</reference>
<evidence type="ECO:0000259" key="5">
    <source>
        <dbReference type="PROSITE" id="PS50850"/>
    </source>
</evidence>
<protein>
    <submittedName>
        <fullName evidence="6">MFS family permease</fullName>
    </submittedName>
</protein>
<feature type="transmembrane region" description="Helical" evidence="4">
    <location>
        <begin position="253"/>
        <end position="271"/>
    </location>
</feature>
<evidence type="ECO:0000256" key="2">
    <source>
        <dbReference type="ARBA" id="ARBA00022989"/>
    </source>
</evidence>
<keyword evidence="2 4" id="KW-1133">Transmembrane helix</keyword>
<dbReference type="Gene3D" id="1.20.1250.20">
    <property type="entry name" value="MFS general substrate transporter like domains"/>
    <property type="match status" value="2"/>
</dbReference>
<feature type="transmembrane region" description="Helical" evidence="4">
    <location>
        <begin position="374"/>
        <end position="395"/>
    </location>
</feature>
<feature type="transmembrane region" description="Helical" evidence="4">
    <location>
        <begin position="316"/>
        <end position="332"/>
    </location>
</feature>
<feature type="transmembrane region" description="Helical" evidence="4">
    <location>
        <begin position="126"/>
        <end position="148"/>
    </location>
</feature>
<evidence type="ECO:0000313" key="7">
    <source>
        <dbReference type="Proteomes" id="UP001228905"/>
    </source>
</evidence>
<dbReference type="InterPro" id="IPR011701">
    <property type="entry name" value="MFS"/>
</dbReference>
<dbReference type="InterPro" id="IPR036259">
    <property type="entry name" value="MFS_trans_sf"/>
</dbReference>
<dbReference type="RefSeq" id="WP_307348098.1">
    <property type="nucleotide sequence ID" value="NZ_JAUSVS010000002.1"/>
</dbReference>
<dbReference type="InterPro" id="IPR052528">
    <property type="entry name" value="Sugar_transport-like"/>
</dbReference>
<feature type="transmembrane region" description="Helical" evidence="4">
    <location>
        <begin position="169"/>
        <end position="188"/>
    </location>
</feature>
<sequence length="432" mass="46323">MSENPPSPETAPETPEAEFDRFVWANLRRNYAANYVHGMLGMTGFRLLNAPTIVPAYLHMLSGSNAVVGLGMALQQLGGVVSPVVGAAHVEHRAKLMPAAVLLGTLMRLPILAMAVTGWLMHGQPLLITLIVMLFLMGLFSGSQRVVFQLLMAKVIPISRRGRLQAWRNFTGGAIAAGLAYLAGRYLIELNVLGNGYATTFMLAFLLTSAGLTVLQVLIREPVSPHLPQQTRFRDRMKDFPALVAGDRDYRNFLIAQLFAMAARVAAPFYVLHAGKVAVLTGAQLGLLSLAYLGADTLSNLVWGYLGDRGGFRSSFVASLVLFIGSTVLLMVSHNTLFLALAFFGLGAAQSGYSMSSSTMVLEFGARQDVAMRLGISSTVEGLMSFVGPLAGGVIADWLGYGPVFGLSIGLQLVALTVLVVAVKEPRLRQIP</sequence>
<feature type="domain" description="Major facilitator superfamily (MFS) profile" evidence="5">
    <location>
        <begin position="197"/>
        <end position="432"/>
    </location>
</feature>
<dbReference type="InterPro" id="IPR020846">
    <property type="entry name" value="MFS_dom"/>
</dbReference>
<name>A0ABU0IPD7_9CAUL</name>
<dbReference type="PROSITE" id="PS50850">
    <property type="entry name" value="MFS"/>
    <property type="match status" value="1"/>
</dbReference>
<keyword evidence="1 4" id="KW-0812">Transmembrane</keyword>
<feature type="transmembrane region" description="Helical" evidence="4">
    <location>
        <begin position="99"/>
        <end position="120"/>
    </location>
</feature>
<feature type="transmembrane region" description="Helical" evidence="4">
    <location>
        <begin position="200"/>
        <end position="219"/>
    </location>
</feature>
<keyword evidence="3 4" id="KW-0472">Membrane</keyword>
<comment type="caution">
    <text evidence="6">The sequence shown here is derived from an EMBL/GenBank/DDBJ whole genome shotgun (WGS) entry which is preliminary data.</text>
</comment>
<evidence type="ECO:0000313" key="6">
    <source>
        <dbReference type="EMBL" id="MDQ0463867.1"/>
    </source>
</evidence>